<dbReference type="GO" id="GO:0102559">
    <property type="term" value="F:peptide chain release factor N(5)-glutamine methyltransferase activity"/>
    <property type="evidence" value="ECO:0007669"/>
    <property type="project" value="UniProtKB-EC"/>
</dbReference>
<keyword evidence="2" id="KW-0808">Transferase</keyword>
<gene>
    <name evidence="2" type="primary">prmC_1</name>
    <name evidence="2" type="ORF">CLMAG_18800</name>
</gene>
<dbReference type="CDD" id="cd02440">
    <property type="entry name" value="AdoMet_MTases"/>
    <property type="match status" value="1"/>
</dbReference>
<evidence type="ECO:0000259" key="1">
    <source>
        <dbReference type="Pfam" id="PF13847"/>
    </source>
</evidence>
<dbReference type="EMBL" id="LWAE01000002">
    <property type="protein sequence ID" value="KZL92074.1"/>
    <property type="molecule type" value="Genomic_DNA"/>
</dbReference>
<dbReference type="AlphaFoldDB" id="A0A162T007"/>
<name>A0A162T007_9CLOT</name>
<dbReference type="STRING" id="1121326.CLMAG_18800"/>
<dbReference type="EC" id="2.1.1.297" evidence="2"/>
<dbReference type="GO" id="GO:0032259">
    <property type="term" value="P:methylation"/>
    <property type="evidence" value="ECO:0007669"/>
    <property type="project" value="UniProtKB-KW"/>
</dbReference>
<keyword evidence="3" id="KW-1185">Reference proteome</keyword>
<dbReference type="Gene3D" id="3.40.50.150">
    <property type="entry name" value="Vaccinia Virus protein VP39"/>
    <property type="match status" value="1"/>
</dbReference>
<dbReference type="InterPro" id="IPR029063">
    <property type="entry name" value="SAM-dependent_MTases_sf"/>
</dbReference>
<feature type="domain" description="Methyltransferase" evidence="1">
    <location>
        <begin position="59"/>
        <end position="109"/>
    </location>
</feature>
<protein>
    <submittedName>
        <fullName evidence="2">Release factor glutamine methyltransferase</fullName>
        <ecNumber evidence="2">2.1.1.297</ecNumber>
    </submittedName>
</protein>
<organism evidence="2 3">
    <name type="scientific">Clostridium magnum DSM 2767</name>
    <dbReference type="NCBI Taxonomy" id="1121326"/>
    <lineage>
        <taxon>Bacteria</taxon>
        <taxon>Bacillati</taxon>
        <taxon>Bacillota</taxon>
        <taxon>Clostridia</taxon>
        <taxon>Eubacteriales</taxon>
        <taxon>Clostridiaceae</taxon>
        <taxon>Clostridium</taxon>
    </lineage>
</organism>
<proteinExistence type="predicted"/>
<evidence type="ECO:0000313" key="2">
    <source>
        <dbReference type="EMBL" id="KZL92074.1"/>
    </source>
</evidence>
<dbReference type="Pfam" id="PF13847">
    <property type="entry name" value="Methyltransf_31"/>
    <property type="match status" value="1"/>
</dbReference>
<dbReference type="Proteomes" id="UP000076603">
    <property type="component" value="Unassembled WGS sequence"/>
</dbReference>
<dbReference type="SUPFAM" id="SSF53335">
    <property type="entry name" value="S-adenosyl-L-methionine-dependent methyltransferases"/>
    <property type="match status" value="1"/>
</dbReference>
<dbReference type="RefSeq" id="WP_242954958.1">
    <property type="nucleotide sequence ID" value="NZ_FQXL01000004.1"/>
</dbReference>
<comment type="caution">
    <text evidence="2">The sequence shown here is derived from an EMBL/GenBank/DDBJ whole genome shotgun (WGS) entry which is preliminary data.</text>
</comment>
<evidence type="ECO:0000313" key="3">
    <source>
        <dbReference type="Proteomes" id="UP000076603"/>
    </source>
</evidence>
<keyword evidence="2" id="KW-0489">Methyltransferase</keyword>
<reference evidence="2 3" key="1">
    <citation type="submission" date="2016-04" db="EMBL/GenBank/DDBJ databases">
        <title>Genome sequence of Clostridium magnum DSM 2767.</title>
        <authorList>
            <person name="Poehlein A."/>
            <person name="Uhlig R."/>
            <person name="Fischer R."/>
            <person name="Bahl H."/>
            <person name="Daniel R."/>
        </authorList>
    </citation>
    <scope>NUCLEOTIDE SEQUENCE [LARGE SCALE GENOMIC DNA]</scope>
    <source>
        <strain evidence="2 3">DSM 2767</strain>
    </source>
</reference>
<sequence length="115" mass="13663">MEYFSKQWSNSKKYYTMEEKFWNERAEEFNRKDIEQRESENFFSILDFIEVGQDRKFGNVLDIGCGTGFYSIQFSEISEYVMATDISENMLLYAENNAKVRNKSNIVFVKNLGQN</sequence>
<dbReference type="PATRIC" id="fig|1121326.3.peg.1869"/>
<dbReference type="InterPro" id="IPR025714">
    <property type="entry name" value="Methyltranfer_dom"/>
</dbReference>
<accession>A0A162T007</accession>